<dbReference type="PANTHER" id="PTHR42760">
    <property type="entry name" value="SHORT-CHAIN DEHYDROGENASES/REDUCTASES FAMILY MEMBER"/>
    <property type="match status" value="1"/>
</dbReference>
<dbReference type="RefSeq" id="WP_095686964.1">
    <property type="nucleotide sequence ID" value="NZ_CP022745.1"/>
</dbReference>
<dbReference type="SUPFAM" id="SSF51735">
    <property type="entry name" value="NAD(P)-binding Rossmann-fold domains"/>
    <property type="match status" value="1"/>
</dbReference>
<dbReference type="InterPro" id="IPR020904">
    <property type="entry name" value="Sc_DH/Rdtase_CS"/>
</dbReference>
<dbReference type="FunFam" id="3.40.50.720:FF:000084">
    <property type="entry name" value="Short-chain dehydrogenase reductase"/>
    <property type="match status" value="1"/>
</dbReference>
<comment type="catalytic activity">
    <reaction evidence="2">
        <text>2,5-dichlorocyclohexa-2,5-dien-1,4-diol + NAD(+) = 2,5-dichlorohydroquinone + NADH + H(+)</text>
        <dbReference type="Rhea" id="RHEA:15741"/>
        <dbReference type="ChEBI" id="CHEBI:15378"/>
        <dbReference type="ChEBI" id="CHEBI:27545"/>
        <dbReference type="ChEBI" id="CHEBI:28975"/>
        <dbReference type="ChEBI" id="CHEBI:57540"/>
        <dbReference type="ChEBI" id="CHEBI:57945"/>
    </reaction>
</comment>
<evidence type="ECO:0000259" key="4">
    <source>
        <dbReference type="SMART" id="SM00822"/>
    </source>
</evidence>
<reference evidence="5 6" key="1">
    <citation type="submission" date="2017-08" db="EMBL/GenBank/DDBJ databases">
        <title>Whole Genome Sequence of Sphingobium hydrophobicum C1: Insights into Adaption to the Electronic-waste Contaminated Sediment.</title>
        <authorList>
            <person name="Song D."/>
            <person name="Chen X."/>
            <person name="Xu M."/>
        </authorList>
    </citation>
    <scope>NUCLEOTIDE SEQUENCE [LARGE SCALE GENOMIC DNA]</scope>
    <source>
        <strain evidence="5 6">C1</strain>
    </source>
</reference>
<dbReference type="PRINTS" id="PR00081">
    <property type="entry name" value="GDHRDH"/>
</dbReference>
<dbReference type="InterPro" id="IPR036291">
    <property type="entry name" value="NAD(P)-bd_dom_sf"/>
</dbReference>
<dbReference type="EMBL" id="CP022745">
    <property type="protein sequence ID" value="ASY44206.1"/>
    <property type="molecule type" value="Genomic_DNA"/>
</dbReference>
<organism evidence="5 6">
    <name type="scientific">Sphingobium xenophagum</name>
    <dbReference type="NCBI Taxonomy" id="121428"/>
    <lineage>
        <taxon>Bacteria</taxon>
        <taxon>Pseudomonadati</taxon>
        <taxon>Pseudomonadota</taxon>
        <taxon>Alphaproteobacteria</taxon>
        <taxon>Sphingomonadales</taxon>
        <taxon>Sphingomonadaceae</taxon>
        <taxon>Sphingobium</taxon>
    </lineage>
</organism>
<feature type="domain" description="Ketoreductase" evidence="4">
    <location>
        <begin position="7"/>
        <end position="188"/>
    </location>
</feature>
<accession>A0A249MS66</accession>
<dbReference type="NCBIfam" id="NF005559">
    <property type="entry name" value="PRK07231.1"/>
    <property type="match status" value="1"/>
</dbReference>
<proteinExistence type="inferred from homology"/>
<protein>
    <submittedName>
        <fullName evidence="5">Short-chain dehydrogenase</fullName>
    </submittedName>
</protein>
<evidence type="ECO:0000313" key="5">
    <source>
        <dbReference type="EMBL" id="ASY44206.1"/>
    </source>
</evidence>
<dbReference type="Gene3D" id="3.40.50.720">
    <property type="entry name" value="NAD(P)-binding Rossmann-like Domain"/>
    <property type="match status" value="1"/>
</dbReference>
<dbReference type="KEGG" id="shyd:CJD35_06935"/>
<dbReference type="InterPro" id="IPR057326">
    <property type="entry name" value="KR_dom"/>
</dbReference>
<dbReference type="PROSITE" id="PS00061">
    <property type="entry name" value="ADH_SHORT"/>
    <property type="match status" value="1"/>
</dbReference>
<dbReference type="PRINTS" id="PR00080">
    <property type="entry name" value="SDRFAMILY"/>
</dbReference>
<dbReference type="AlphaFoldDB" id="A0A249MS66"/>
<comment type="similarity">
    <text evidence="1">Belongs to the short-chain dehydrogenases/reductases (SDR) family.</text>
</comment>
<dbReference type="PANTHER" id="PTHR42760:SF123">
    <property type="entry name" value="OXIDOREDUCTASE"/>
    <property type="match status" value="1"/>
</dbReference>
<name>A0A249MS66_SPHXE</name>
<dbReference type="GO" id="GO:0030497">
    <property type="term" value="P:fatty acid elongation"/>
    <property type="evidence" value="ECO:0007669"/>
    <property type="project" value="TreeGrafter"/>
</dbReference>
<feature type="compositionally biased region" description="Basic and acidic residues" evidence="3">
    <location>
        <begin position="249"/>
        <end position="267"/>
    </location>
</feature>
<dbReference type="GO" id="GO:0016616">
    <property type="term" value="F:oxidoreductase activity, acting on the CH-OH group of donors, NAD or NADP as acceptor"/>
    <property type="evidence" value="ECO:0007669"/>
    <property type="project" value="UniProtKB-ARBA"/>
</dbReference>
<evidence type="ECO:0000256" key="1">
    <source>
        <dbReference type="ARBA" id="ARBA00006484"/>
    </source>
</evidence>
<evidence type="ECO:0000256" key="3">
    <source>
        <dbReference type="SAM" id="MobiDB-lite"/>
    </source>
</evidence>
<gene>
    <name evidence="5" type="ORF">CJD35_06935</name>
</gene>
<dbReference type="Proteomes" id="UP000217141">
    <property type="component" value="Chromosome I"/>
</dbReference>
<sequence length="267" mass="27508">MSRLDSRIALITGAASGIGLATARRFAEEGAKVVLADRNGDALSTACASLCGDGHDMATMDVTDEQAWAALADRIGARFGKLDILVNNAGFGKFASIADTTLAQWRSILAVNLDSVFLGTKYMLPLLAASGHGAIVNMSSIRGIVAGAGTGSYSAAKGGVRMFTKATAIECAEAGNGVRANSIHPGHIATPLTAPAYADAEIAKTLLADVPIGRIGQAEEIADGILFLASDESRYMTGAELVIDGGAPRNDRSSYGHRDEGGSLRPQ</sequence>
<evidence type="ECO:0000313" key="6">
    <source>
        <dbReference type="Proteomes" id="UP000217141"/>
    </source>
</evidence>
<feature type="region of interest" description="Disordered" evidence="3">
    <location>
        <begin position="246"/>
        <end position="267"/>
    </location>
</feature>
<dbReference type="SMART" id="SM00822">
    <property type="entry name" value="PKS_KR"/>
    <property type="match status" value="1"/>
</dbReference>
<dbReference type="InterPro" id="IPR002347">
    <property type="entry name" value="SDR_fam"/>
</dbReference>
<dbReference type="Pfam" id="PF13561">
    <property type="entry name" value="adh_short_C2"/>
    <property type="match status" value="1"/>
</dbReference>
<evidence type="ECO:0000256" key="2">
    <source>
        <dbReference type="ARBA" id="ARBA00051383"/>
    </source>
</evidence>